<gene>
    <name evidence="1" type="ORF">HDF16_001933</name>
</gene>
<evidence type="ECO:0000313" key="2">
    <source>
        <dbReference type="Proteomes" id="UP000540989"/>
    </source>
</evidence>
<proteinExistence type="predicted"/>
<dbReference type="RefSeq" id="WP_184215844.1">
    <property type="nucleotide sequence ID" value="NZ_JACHIP010000002.1"/>
</dbReference>
<reference evidence="1 2" key="1">
    <citation type="submission" date="2020-08" db="EMBL/GenBank/DDBJ databases">
        <title>Genomic Encyclopedia of Type Strains, Phase IV (KMG-V): Genome sequencing to study the core and pangenomes of soil and plant-associated prokaryotes.</title>
        <authorList>
            <person name="Whitman W."/>
        </authorList>
    </citation>
    <scope>NUCLEOTIDE SEQUENCE [LARGE SCALE GENOMIC DNA]</scope>
    <source>
        <strain evidence="1 2">M8UP14</strain>
    </source>
</reference>
<dbReference type="AlphaFoldDB" id="A0A7W7ZCD4"/>
<accession>A0A7W7ZCD4</accession>
<evidence type="ECO:0000313" key="1">
    <source>
        <dbReference type="EMBL" id="MBB5057248.1"/>
    </source>
</evidence>
<protein>
    <submittedName>
        <fullName evidence="1">Uncharacterized protein</fullName>
    </submittedName>
</protein>
<sequence>MRLWVGLGLAMSLAVPLVAQERGSWRPASKTAQSITGDVTFNGERMTINFFSLTVAEIRPLKTDEVLAAFDGADVTAGAGHLFRLSIPGDKRFLHKNTLCGSDETQWMATFVAGKELKIAFFSNAIPPVFTIEALGKSENLCGVYTYARY</sequence>
<organism evidence="1 2">
    <name type="scientific">Granulicella aggregans</name>
    <dbReference type="NCBI Taxonomy" id="474949"/>
    <lineage>
        <taxon>Bacteria</taxon>
        <taxon>Pseudomonadati</taxon>
        <taxon>Acidobacteriota</taxon>
        <taxon>Terriglobia</taxon>
        <taxon>Terriglobales</taxon>
        <taxon>Acidobacteriaceae</taxon>
        <taxon>Granulicella</taxon>
    </lineage>
</organism>
<name>A0A7W7ZCD4_9BACT</name>
<dbReference type="EMBL" id="JACHIP010000002">
    <property type="protein sequence ID" value="MBB5057248.1"/>
    <property type="molecule type" value="Genomic_DNA"/>
</dbReference>
<comment type="caution">
    <text evidence="1">The sequence shown here is derived from an EMBL/GenBank/DDBJ whole genome shotgun (WGS) entry which is preliminary data.</text>
</comment>
<keyword evidence="2" id="KW-1185">Reference proteome</keyword>
<dbReference type="Proteomes" id="UP000540989">
    <property type="component" value="Unassembled WGS sequence"/>
</dbReference>